<evidence type="ECO:0000313" key="1">
    <source>
        <dbReference type="EMBL" id="MCC3804031.1"/>
    </source>
</evidence>
<dbReference type="AlphaFoldDB" id="A0A9Q3UCI7"/>
<dbReference type="InterPro" id="IPR019231">
    <property type="entry name" value="DUF2170"/>
</dbReference>
<comment type="caution">
    <text evidence="1">The sequence shown here is derived from an EMBL/GenBank/DDBJ whole genome shotgun (WGS) entry which is preliminary data.</text>
</comment>
<evidence type="ECO:0000313" key="2">
    <source>
        <dbReference type="Proteomes" id="UP000726777"/>
    </source>
</evidence>
<name>A0A9Q3UCI7_VIBPH</name>
<dbReference type="Proteomes" id="UP000726777">
    <property type="component" value="Unassembled WGS sequence"/>
</dbReference>
<accession>A0A9Q3UCI7</accession>
<dbReference type="EMBL" id="JACVHL010000002">
    <property type="protein sequence ID" value="MCC3804031.1"/>
    <property type="molecule type" value="Genomic_DNA"/>
</dbReference>
<sequence>MSLQNIKAHLEASDHNWTIDEIEGGLTITNGDGIPAHLVLTENQMIIETILFKESEIKDVAQFDDLMMQAQKGLPLTSVGKSEIDGTKYYVAFGALSSSSILDNVELELVMLFQNVTEILHSSSDFLRETK</sequence>
<proteinExistence type="predicted"/>
<protein>
    <submittedName>
        <fullName evidence="1">DUF2170 family protein</fullName>
    </submittedName>
</protein>
<dbReference type="RefSeq" id="WP_228085704.1">
    <property type="nucleotide sequence ID" value="NZ_JACVHL010000002.1"/>
</dbReference>
<dbReference type="Pfam" id="PF09938">
    <property type="entry name" value="DUF2170"/>
    <property type="match status" value="1"/>
</dbReference>
<gene>
    <name evidence="1" type="ORF">IB292_03160</name>
</gene>
<reference evidence="1" key="1">
    <citation type="submission" date="2020-09" db="EMBL/GenBank/DDBJ databases">
        <title>Genome sequence of Vibrio parahaemolyticus isolates.</title>
        <authorList>
            <person name="Hammerl J.A."/>
            <person name="Strauch E."/>
        </authorList>
    </citation>
    <scope>NUCLEOTIDE SEQUENCE</scope>
    <source>
        <strain evidence="1">17-VB00146</strain>
    </source>
</reference>
<organism evidence="1 2">
    <name type="scientific">Vibrio parahaemolyticus</name>
    <dbReference type="NCBI Taxonomy" id="670"/>
    <lineage>
        <taxon>Bacteria</taxon>
        <taxon>Pseudomonadati</taxon>
        <taxon>Pseudomonadota</taxon>
        <taxon>Gammaproteobacteria</taxon>
        <taxon>Vibrionales</taxon>
        <taxon>Vibrionaceae</taxon>
        <taxon>Vibrio</taxon>
    </lineage>
</organism>